<dbReference type="AlphaFoldDB" id="A0AA35VB76"/>
<gene>
    <name evidence="1" type="ORF">LSALG_LOCUS393</name>
</gene>
<dbReference type="EMBL" id="OX465086">
    <property type="protein sequence ID" value="CAI9259507.1"/>
    <property type="molecule type" value="Genomic_DNA"/>
</dbReference>
<evidence type="ECO:0000313" key="2">
    <source>
        <dbReference type="Proteomes" id="UP001177003"/>
    </source>
</evidence>
<name>A0AA35VB76_LACSI</name>
<accession>A0AA35VB76</accession>
<sequence>MKDKSLLKDEEGLTNEEHILTSSCSPPRPCDQRYRLHGKSPLVMRILRMSVHPVSHLDIFFYLSCSSSVQKRNPNSPFDPARITDLLSKRASDATSRVVEQKVGRLKEDENDDAEAIQIFYHCMGVSRIEENALDAYIRALEYRPLFMEIRLNATV</sequence>
<evidence type="ECO:0000313" key="1">
    <source>
        <dbReference type="EMBL" id="CAI9259507.1"/>
    </source>
</evidence>
<dbReference type="Proteomes" id="UP001177003">
    <property type="component" value="Chromosome 0"/>
</dbReference>
<proteinExistence type="predicted"/>
<protein>
    <submittedName>
        <fullName evidence="1">Uncharacterized protein</fullName>
    </submittedName>
</protein>
<keyword evidence="2" id="KW-1185">Reference proteome</keyword>
<reference evidence="1" key="1">
    <citation type="submission" date="2023-04" db="EMBL/GenBank/DDBJ databases">
        <authorList>
            <person name="Vijverberg K."/>
            <person name="Xiong W."/>
            <person name="Schranz E."/>
        </authorList>
    </citation>
    <scope>NUCLEOTIDE SEQUENCE</scope>
</reference>
<organism evidence="1 2">
    <name type="scientific">Lactuca saligna</name>
    <name type="common">Willowleaf lettuce</name>
    <dbReference type="NCBI Taxonomy" id="75948"/>
    <lineage>
        <taxon>Eukaryota</taxon>
        <taxon>Viridiplantae</taxon>
        <taxon>Streptophyta</taxon>
        <taxon>Embryophyta</taxon>
        <taxon>Tracheophyta</taxon>
        <taxon>Spermatophyta</taxon>
        <taxon>Magnoliopsida</taxon>
        <taxon>eudicotyledons</taxon>
        <taxon>Gunneridae</taxon>
        <taxon>Pentapetalae</taxon>
        <taxon>asterids</taxon>
        <taxon>campanulids</taxon>
        <taxon>Asterales</taxon>
        <taxon>Asteraceae</taxon>
        <taxon>Cichorioideae</taxon>
        <taxon>Cichorieae</taxon>
        <taxon>Lactucinae</taxon>
        <taxon>Lactuca</taxon>
    </lineage>
</organism>